<gene>
    <name evidence="2" type="ORF">CBEIBR21_13390</name>
</gene>
<dbReference type="Gene3D" id="1.10.10.2830">
    <property type="match status" value="1"/>
</dbReference>
<dbReference type="InterPro" id="IPR036086">
    <property type="entry name" value="ParB/Sulfiredoxin_sf"/>
</dbReference>
<evidence type="ECO:0000313" key="3">
    <source>
        <dbReference type="Proteomes" id="UP000190959"/>
    </source>
</evidence>
<dbReference type="InterPro" id="IPR003115">
    <property type="entry name" value="ParB_N"/>
</dbReference>
<dbReference type="EMBL" id="MWMH01000004">
    <property type="protein sequence ID" value="OOP72808.1"/>
    <property type="molecule type" value="Genomic_DNA"/>
</dbReference>
<accession>A0A1S9N5L9</accession>
<comment type="caution">
    <text evidence="2">The sequence shown here is derived from an EMBL/GenBank/DDBJ whole genome shotgun (WGS) entry which is preliminary data.</text>
</comment>
<evidence type="ECO:0000259" key="1">
    <source>
        <dbReference type="SMART" id="SM00470"/>
    </source>
</evidence>
<dbReference type="GO" id="GO:0005694">
    <property type="term" value="C:chromosome"/>
    <property type="evidence" value="ECO:0007669"/>
    <property type="project" value="TreeGrafter"/>
</dbReference>
<dbReference type="InterPro" id="IPR050336">
    <property type="entry name" value="Chromosome_partition/occlusion"/>
</dbReference>
<organism evidence="2 3">
    <name type="scientific">Clostridium beijerinckii</name>
    <name type="common">Clostridium MP</name>
    <dbReference type="NCBI Taxonomy" id="1520"/>
    <lineage>
        <taxon>Bacteria</taxon>
        <taxon>Bacillati</taxon>
        <taxon>Bacillota</taxon>
        <taxon>Clostridia</taxon>
        <taxon>Eubacteriales</taxon>
        <taxon>Clostridiaceae</taxon>
        <taxon>Clostridium</taxon>
    </lineage>
</organism>
<name>A0A1S9N5L9_CLOBE</name>
<dbReference type="CDD" id="cd16408">
    <property type="entry name" value="ParB_N_like"/>
    <property type="match status" value="1"/>
</dbReference>
<dbReference type="GO" id="GO:0045881">
    <property type="term" value="P:positive regulation of sporulation resulting in formation of a cellular spore"/>
    <property type="evidence" value="ECO:0007669"/>
    <property type="project" value="TreeGrafter"/>
</dbReference>
<dbReference type="SUPFAM" id="SSF110849">
    <property type="entry name" value="ParB/Sulfiredoxin"/>
    <property type="match status" value="1"/>
</dbReference>
<dbReference type="SMART" id="SM00470">
    <property type="entry name" value="ParB"/>
    <property type="match status" value="1"/>
</dbReference>
<dbReference type="Pfam" id="PF02195">
    <property type="entry name" value="ParB_N"/>
    <property type="match status" value="1"/>
</dbReference>
<dbReference type="RefSeq" id="WP_078115898.1">
    <property type="nucleotide sequence ID" value="NZ_MWMH01000004.1"/>
</dbReference>
<sequence>MSERKLMSLDDMFGDSEVKGDTNSGVIEVEIDRLIPFLNHPFKLYEGERFDNMVRSIKELGIIVPVIVRKKGDNYEILSGHNRVNAAKVAGLNKVPVSIKENIDDEEAILIVTETNLMQRSFTDMLFSERAAALSEHHKALTSQGKRTDLLKEIETMLKADEMKVEETSRLLGEKLTSADETGRSFNLSGRTVSRYLRICHLIKELKDRLDIEEIPFFAAVELSYLKEDEQNIIEAIIIENKFKIDLKKSQVLRDYSEKNKLDEETAHSILSGEINKKAKSNKPATIKLKPKLISKYFKPEVKQPEIEEIIDKALKLYFDSQGKEVLDE</sequence>
<dbReference type="Proteomes" id="UP000190959">
    <property type="component" value="Unassembled WGS sequence"/>
</dbReference>
<dbReference type="SUPFAM" id="SSF109709">
    <property type="entry name" value="KorB DNA-binding domain-like"/>
    <property type="match status" value="1"/>
</dbReference>
<protein>
    <submittedName>
        <fullName evidence="2">Chromosome partitioning protein ParB</fullName>
    </submittedName>
</protein>
<feature type="domain" description="ParB-like N-terminal" evidence="1">
    <location>
        <begin position="27"/>
        <end position="117"/>
    </location>
</feature>
<dbReference type="PANTHER" id="PTHR33375:SF1">
    <property type="entry name" value="CHROMOSOME-PARTITIONING PROTEIN PARB-RELATED"/>
    <property type="match status" value="1"/>
</dbReference>
<reference evidence="2 3" key="1">
    <citation type="submission" date="2017-02" db="EMBL/GenBank/DDBJ databases">
        <title>Genome sequence of Clostridium beijerinckii Br21.</title>
        <authorList>
            <person name="Fonseca B.C."/>
            <person name="Guazzaroni M.E."/>
            <person name="Riano-Pachon D.M."/>
            <person name="Reginatto V."/>
        </authorList>
    </citation>
    <scope>NUCLEOTIDE SEQUENCE [LARGE SCALE GENOMIC DNA]</scope>
    <source>
        <strain evidence="2 3">Br21</strain>
    </source>
</reference>
<dbReference type="GO" id="GO:0007059">
    <property type="term" value="P:chromosome segregation"/>
    <property type="evidence" value="ECO:0007669"/>
    <property type="project" value="TreeGrafter"/>
</dbReference>
<evidence type="ECO:0000313" key="2">
    <source>
        <dbReference type="EMBL" id="OOP72808.1"/>
    </source>
</evidence>
<dbReference type="Gene3D" id="3.90.1530.30">
    <property type="match status" value="1"/>
</dbReference>
<proteinExistence type="predicted"/>
<dbReference type="PANTHER" id="PTHR33375">
    <property type="entry name" value="CHROMOSOME-PARTITIONING PROTEIN PARB-RELATED"/>
    <property type="match status" value="1"/>
</dbReference>
<dbReference type="AlphaFoldDB" id="A0A1S9N5L9"/>